<evidence type="ECO:0000313" key="2">
    <source>
        <dbReference type="EMBL" id="ARQ00188.1"/>
    </source>
</evidence>
<dbReference type="EMBL" id="CP021112">
    <property type="protein sequence ID" value="ARQ00188.1"/>
    <property type="molecule type" value="Genomic_DNA"/>
</dbReference>
<dbReference type="KEGG" id="psin:CAK95_14705"/>
<name>A0A1W6ZSD3_9HYPH</name>
<dbReference type="SUPFAM" id="SSF53850">
    <property type="entry name" value="Periplasmic binding protein-like II"/>
    <property type="match status" value="1"/>
</dbReference>
<dbReference type="Pfam" id="PF03401">
    <property type="entry name" value="TctC"/>
    <property type="match status" value="1"/>
</dbReference>
<evidence type="ECO:0008006" key="4">
    <source>
        <dbReference type="Google" id="ProtNLM"/>
    </source>
</evidence>
<dbReference type="Gene3D" id="3.40.190.150">
    <property type="entry name" value="Bordetella uptake gene, domain 1"/>
    <property type="match status" value="1"/>
</dbReference>
<dbReference type="AlphaFoldDB" id="A0A1W6ZSD3"/>
<dbReference type="CDD" id="cd07012">
    <property type="entry name" value="PBP2_Bug_TTT"/>
    <property type="match status" value="1"/>
</dbReference>
<organism evidence="2 3">
    <name type="scientific">Pseudorhodoplanes sinuspersici</name>
    <dbReference type="NCBI Taxonomy" id="1235591"/>
    <lineage>
        <taxon>Bacteria</taxon>
        <taxon>Pseudomonadati</taxon>
        <taxon>Pseudomonadota</taxon>
        <taxon>Alphaproteobacteria</taxon>
        <taxon>Hyphomicrobiales</taxon>
        <taxon>Pseudorhodoplanes</taxon>
    </lineage>
</organism>
<accession>A0A1W6ZSD3</accession>
<dbReference type="PANTHER" id="PTHR42928">
    <property type="entry name" value="TRICARBOXYLATE-BINDING PROTEIN"/>
    <property type="match status" value="1"/>
</dbReference>
<reference evidence="2 3" key="1">
    <citation type="submission" date="2017-05" db="EMBL/GenBank/DDBJ databases">
        <title>Full genome sequence of Pseudorhodoplanes sinuspersici.</title>
        <authorList>
            <person name="Dastgheib S.M.M."/>
            <person name="Shavandi M."/>
            <person name="Tirandaz H."/>
        </authorList>
    </citation>
    <scope>NUCLEOTIDE SEQUENCE [LARGE SCALE GENOMIC DNA]</scope>
    <source>
        <strain evidence="2 3">RIPI110</strain>
    </source>
</reference>
<dbReference type="PANTHER" id="PTHR42928:SF5">
    <property type="entry name" value="BLR1237 PROTEIN"/>
    <property type="match status" value="1"/>
</dbReference>
<dbReference type="InterPro" id="IPR042100">
    <property type="entry name" value="Bug_dom1"/>
</dbReference>
<gene>
    <name evidence="2" type="ORF">CAK95_14705</name>
</gene>
<evidence type="ECO:0000256" key="1">
    <source>
        <dbReference type="ARBA" id="ARBA00006987"/>
    </source>
</evidence>
<sequence>MKDIASREHKTSNNKLGHGFLSSKPERLGTVGEATYMFDKKACCIIALMVSLLVPVTASAQGSRNIELIVPFPAGGVTDLVARILSERLSKDLDQTIVVINRDGAGGTIGATATAVAAPDGVTLGFSAMGVITGRPHLRSDLRYNVNSFDYICQVAITPTVIVVSPESPYRSLKDLFDQARQTPDKLTYGHPGHGSIPHLQMLDLSSRAGVTLTSVPFRGDAPARTALIGKHIDIQMSGDAGGIGNMRALAIIARERTPSLPDVPTTNELGFGEGFATPFGLYAPKGVPAAALTRLRKACADTVASQSFRAAMTKSGQTVDYFDGPEFAARMEQVSRLVGDLVEKMPALKN</sequence>
<evidence type="ECO:0000313" key="3">
    <source>
        <dbReference type="Proteomes" id="UP000194137"/>
    </source>
</evidence>
<protein>
    <recommendedName>
        <fullName evidence="4">Tripartite tricarboxylate transporter substrate binding protein</fullName>
    </recommendedName>
</protein>
<dbReference type="PIRSF" id="PIRSF017082">
    <property type="entry name" value="YflP"/>
    <property type="match status" value="1"/>
</dbReference>
<keyword evidence="3" id="KW-1185">Reference proteome</keyword>
<dbReference type="STRING" id="1235591.CAK95_14705"/>
<dbReference type="Proteomes" id="UP000194137">
    <property type="component" value="Chromosome"/>
</dbReference>
<proteinExistence type="inferred from homology"/>
<dbReference type="Gene3D" id="3.40.190.10">
    <property type="entry name" value="Periplasmic binding protein-like II"/>
    <property type="match status" value="1"/>
</dbReference>
<comment type="similarity">
    <text evidence="1">Belongs to the UPF0065 (bug) family.</text>
</comment>
<dbReference type="InterPro" id="IPR005064">
    <property type="entry name" value="BUG"/>
</dbReference>